<dbReference type="PANTHER" id="PTHR31377">
    <property type="entry name" value="AGMATINE DEIMINASE-RELATED"/>
    <property type="match status" value="1"/>
</dbReference>
<sequence>MVTLLHSTPTQDGFRMPGEFEPHTGTWLLWPMRTDTWHSGAKPAQQTFVNVASAISQFEPVTIGVHANQFENARNLLPDNIRVVELSSNDAWMRDIGPTFVKNDQGEVRGIDWGFNAWGGLEEGLYFPWDLDMQVPQKVLEMEQIPRYDATDFVMEGGAIAVDGEGTLITTEECLLNPNRNPHLSKHTIEQRLKDYLNIDKIIWLKHGMVGDETNGHVDEVVFFVRPGEIALSWTDDPSHPQYSVLQEAYHKLADSTDAKGRRLTIHKVTLPEQATLRPEESKQIDFARDSFDRLSSITFVSTYINCYLCNGGVIMPAFNDPQDEEAKAIFKDLFPNREIVQVYSRELSVGGGNIHCITQQQPRP</sequence>
<comment type="similarity">
    <text evidence="2">Belongs to the agmatine deiminase family.</text>
</comment>
<feature type="active site" description="Amidino-cysteine intermediate" evidence="2">
    <location>
        <position position="357"/>
    </location>
</feature>
<comment type="catalytic activity">
    <reaction evidence="2">
        <text>agmatine + H2O = N-carbamoylputrescine + NH4(+)</text>
        <dbReference type="Rhea" id="RHEA:18037"/>
        <dbReference type="ChEBI" id="CHEBI:15377"/>
        <dbReference type="ChEBI" id="CHEBI:28938"/>
        <dbReference type="ChEBI" id="CHEBI:58145"/>
        <dbReference type="ChEBI" id="CHEBI:58318"/>
        <dbReference type="EC" id="3.5.3.12"/>
    </reaction>
</comment>
<keyword evidence="4" id="KW-1185">Reference proteome</keyword>
<evidence type="ECO:0000256" key="2">
    <source>
        <dbReference type="HAMAP-Rule" id="MF_01841"/>
    </source>
</evidence>
<dbReference type="NCBIfam" id="NF010070">
    <property type="entry name" value="PRK13551.1"/>
    <property type="match status" value="1"/>
</dbReference>
<dbReference type="InterPro" id="IPR017754">
    <property type="entry name" value="Agmatine_deiminase"/>
</dbReference>
<keyword evidence="1 2" id="KW-0378">Hydrolase</keyword>
<evidence type="ECO:0000313" key="4">
    <source>
        <dbReference type="Proteomes" id="UP000199017"/>
    </source>
</evidence>
<dbReference type="AlphaFoldDB" id="A0A1G8NMU1"/>
<dbReference type="OrthoDB" id="9808013at2"/>
<gene>
    <name evidence="2" type="primary">aguA</name>
    <name evidence="3" type="ORF">SAMN05216352_11289</name>
</gene>
<dbReference type="PANTHER" id="PTHR31377:SF0">
    <property type="entry name" value="AGMATINE DEIMINASE-RELATED"/>
    <property type="match status" value="1"/>
</dbReference>
<dbReference type="InterPro" id="IPR007466">
    <property type="entry name" value="Peptidyl-Arg-deiminase_porph"/>
</dbReference>
<dbReference type="STRING" id="930129.SAMN05216352_11289"/>
<evidence type="ECO:0000256" key="1">
    <source>
        <dbReference type="ARBA" id="ARBA00022801"/>
    </source>
</evidence>
<proteinExistence type="inferred from homology"/>
<dbReference type="GO" id="GO:0047632">
    <property type="term" value="F:agmatine deiminase activity"/>
    <property type="evidence" value="ECO:0007669"/>
    <property type="project" value="UniProtKB-UniRule"/>
</dbReference>
<evidence type="ECO:0000313" key="3">
    <source>
        <dbReference type="EMBL" id="SDI81579.1"/>
    </source>
</evidence>
<dbReference type="GO" id="GO:0009446">
    <property type="term" value="P:putrescine biosynthetic process"/>
    <property type="evidence" value="ECO:0007669"/>
    <property type="project" value="InterPro"/>
</dbReference>
<dbReference type="Gene3D" id="3.75.10.10">
    <property type="entry name" value="L-arginine/glycine Amidinotransferase, Chain A"/>
    <property type="match status" value="1"/>
</dbReference>
<dbReference type="HAMAP" id="MF_01841">
    <property type="entry name" value="Agmatine_deimin"/>
    <property type="match status" value="1"/>
</dbReference>
<accession>A0A1G8NMU1</accession>
<dbReference type="NCBIfam" id="TIGR03380">
    <property type="entry name" value="agmatine_aguA"/>
    <property type="match status" value="1"/>
</dbReference>
<organism evidence="3 4">
    <name type="scientific">Alteribacillus bidgolensis</name>
    <dbReference type="NCBI Taxonomy" id="930129"/>
    <lineage>
        <taxon>Bacteria</taxon>
        <taxon>Bacillati</taxon>
        <taxon>Bacillota</taxon>
        <taxon>Bacilli</taxon>
        <taxon>Bacillales</taxon>
        <taxon>Bacillaceae</taxon>
        <taxon>Alteribacillus</taxon>
    </lineage>
</organism>
<name>A0A1G8NMU1_9BACI</name>
<dbReference type="EMBL" id="FNDU01000012">
    <property type="protein sequence ID" value="SDI81579.1"/>
    <property type="molecule type" value="Genomic_DNA"/>
</dbReference>
<dbReference type="SUPFAM" id="SSF55909">
    <property type="entry name" value="Pentein"/>
    <property type="match status" value="1"/>
</dbReference>
<dbReference type="Proteomes" id="UP000199017">
    <property type="component" value="Unassembled WGS sequence"/>
</dbReference>
<protein>
    <recommendedName>
        <fullName evidence="2">Putative agmatine deiminase</fullName>
        <ecNumber evidence="2">3.5.3.12</ecNumber>
    </recommendedName>
    <alternativeName>
        <fullName evidence="2">Agmatine iminohydrolase</fullName>
    </alternativeName>
</protein>
<reference evidence="3 4" key="1">
    <citation type="submission" date="2016-10" db="EMBL/GenBank/DDBJ databases">
        <authorList>
            <person name="de Groot N.N."/>
        </authorList>
    </citation>
    <scope>NUCLEOTIDE SEQUENCE [LARGE SCALE GENOMIC DNA]</scope>
    <source>
        <strain evidence="4">P4B,CCM 7963,CECT 7998,DSM 25260,IBRC-M 10614,KCTC 13821</strain>
    </source>
</reference>
<dbReference type="GO" id="GO:0004668">
    <property type="term" value="F:protein-arginine deiminase activity"/>
    <property type="evidence" value="ECO:0007669"/>
    <property type="project" value="InterPro"/>
</dbReference>
<dbReference type="EC" id="3.5.3.12" evidence="2"/>
<dbReference type="Pfam" id="PF04371">
    <property type="entry name" value="PAD_porph"/>
    <property type="match status" value="1"/>
</dbReference>